<dbReference type="GO" id="GO:0016592">
    <property type="term" value="C:mediator complex"/>
    <property type="evidence" value="ECO:0007669"/>
    <property type="project" value="EnsemblFungi"/>
</dbReference>
<evidence type="ECO:0000313" key="11">
    <source>
        <dbReference type="EMBL" id="AET38842.1"/>
    </source>
</evidence>
<dbReference type="PANTHER" id="PTHR35784">
    <property type="entry name" value="MEDIATOR OF RNA POLYMERASE II TRANSCRIPTION SUBUNIT 5"/>
    <property type="match status" value="1"/>
</dbReference>
<evidence type="ECO:0000256" key="6">
    <source>
        <dbReference type="ARBA" id="ARBA00023163"/>
    </source>
</evidence>
<dbReference type="OrthoDB" id="5322661at2759"/>
<keyword evidence="4 9" id="KW-0805">Transcription regulation</keyword>
<evidence type="ECO:0000256" key="5">
    <source>
        <dbReference type="ARBA" id="ARBA00023159"/>
    </source>
</evidence>
<dbReference type="GO" id="GO:0070847">
    <property type="term" value="C:core mediator complex"/>
    <property type="evidence" value="ECO:0007669"/>
    <property type="project" value="EnsemblFungi"/>
</dbReference>
<dbReference type="PANTHER" id="PTHR35784:SF1">
    <property type="entry name" value="MEDIATOR OF RNA POLYMERASE II TRANSCRIPTION SUBUNIT 5"/>
    <property type="match status" value="1"/>
</dbReference>
<dbReference type="GO" id="GO:0003712">
    <property type="term" value="F:transcription coregulator activity"/>
    <property type="evidence" value="ECO:0007669"/>
    <property type="project" value="InterPro"/>
</dbReference>
<evidence type="ECO:0000256" key="3">
    <source>
        <dbReference type="ARBA" id="ARBA00020628"/>
    </source>
</evidence>
<dbReference type="HOGENOM" id="CLU_281615_0_0_1"/>
<evidence type="ECO:0000256" key="1">
    <source>
        <dbReference type="ARBA" id="ARBA00004123"/>
    </source>
</evidence>
<dbReference type="STRING" id="931890.G8JRS3"/>
<dbReference type="EMBL" id="CP002499">
    <property type="protein sequence ID" value="AET38842.1"/>
    <property type="molecule type" value="Genomic_DNA"/>
</dbReference>
<evidence type="ECO:0000256" key="8">
    <source>
        <dbReference type="ARBA" id="ARBA00031256"/>
    </source>
</evidence>
<feature type="region of interest" description="Disordered" evidence="10">
    <location>
        <begin position="1015"/>
        <end position="1041"/>
    </location>
</feature>
<proteinExistence type="inferred from homology"/>
<dbReference type="Pfam" id="PF08689">
    <property type="entry name" value="Med5"/>
    <property type="match status" value="1"/>
</dbReference>
<protein>
    <recommendedName>
        <fullName evidence="3 9">Mediator of RNA polymerase II transcription subunit 5</fullName>
    </recommendedName>
    <alternativeName>
        <fullName evidence="8 9">Mediator complex subunit 5</fullName>
    </alternativeName>
</protein>
<comment type="function">
    <text evidence="9">Component of the Mediator complex, a coactivator involved in the regulated transcription of nearly all RNA polymerase II-dependent genes. Mediator functions as a bridge to convey information from gene-specific regulatory proteins to the basal RNA polymerase II transcription machinery. Mediator is recruited to promoters by direct interactions with regulatory proteins and serves as a scaffold for the assembly of a functional preinitiation complex with RNA polymerase II and the general transcription factors.</text>
</comment>
<dbReference type="FunCoup" id="G8JRS3">
    <property type="interactions" value="218"/>
</dbReference>
<dbReference type="OMA" id="FTCFAQF"/>
<evidence type="ECO:0000256" key="2">
    <source>
        <dbReference type="ARBA" id="ARBA00008782"/>
    </source>
</evidence>
<organism evidence="11 12">
    <name type="scientific">Eremothecium cymbalariae (strain CBS 270.75 / DBVPG 7215 / KCTC 17166 / NRRL Y-17582)</name>
    <name type="common">Yeast</name>
    <dbReference type="NCBI Taxonomy" id="931890"/>
    <lineage>
        <taxon>Eukaryota</taxon>
        <taxon>Fungi</taxon>
        <taxon>Dikarya</taxon>
        <taxon>Ascomycota</taxon>
        <taxon>Saccharomycotina</taxon>
        <taxon>Saccharomycetes</taxon>
        <taxon>Saccharomycetales</taxon>
        <taxon>Saccharomycetaceae</taxon>
        <taxon>Eremothecium</taxon>
    </lineage>
</organism>
<keyword evidence="7 9" id="KW-0539">Nucleus</keyword>
<evidence type="ECO:0000256" key="7">
    <source>
        <dbReference type="ARBA" id="ARBA00023242"/>
    </source>
</evidence>
<sequence>MVREVDSICKLITNCASRHVSPKQFTNFYNMFFNEQYDSVIESQGDNEAKPPIEPVYEAISQGLLKVLNDGKYNLVADYVVEIVFVNYNSELLKIFLPKLHLVKNQLVLIHFFSRSTGFMRNLTNKLISDQISNDIYSDILPSILSFNFSELGDELITIITKFLHTVLKISESPAKIQDENIRNNGNLLLQRLSKCNKLLYKRLFNDLDPKFQAGEPSSSVGTFALPPSTIPSPSVTSPKYESITVGVTKQPSLAPNELKYQDVKLTRYYKNLWLNNKIHYFTVSDPDFLNKYESIGELTKTSGSPQIERSSQTNVADLIETTFTCFAQFVSNKLYHQLNSNFSLLERKWTIFITKQLPLIIKQSIPNEPQLVLHALENIDDKVVKAIKSYNTEKDEVKNRTEDLFDDYPVNNLDIRHEFLKNLIMLGLQPPNVLNEYLREDQMVDLKSLVTSEHLVIENSQCVKESILDIKGFMKRSIETLDFESMFDDSNQLVIGTDNGLLQLAHNLESVAPTKQQEISNIIYDVLRKAVEDFDHKSISKILTLLTLNIGHLLTNILCFIGPEKLLGPVVTFIDVIWEPNGNKLNDVISEDSEFENLSAFMAYTLSMAFIIHMVKTYNVNLESLVEIPSKSTVLNFISKLGDIQETFSDEGNPDASKNMLQLWLRDLFINNSISDPLMKTADVKVLGTMIPFIFKQSLVNVETGLISDVSNFVNGFEYFLQPFMSIGLLNIFFWLEQHLISLKTDDSFLQIGGKIFDLLNAIIAPKGMNPDAKAVHYVILKLNCINLLKELKSFQVSNESNYGMYSSQYQQDPKLDSLISKLESVAQSSNIYDIDPRITTATGNSYSQKQISYNKLTMTSDLPINKIMTNQINSFWNLHSSTYYNFDYLLELTNLVTPAQFLHDVFESLKYKVSTYGIPGSVNRPPATALDHVLSYLFYFMVLRDIKNPEEKSALLEYLETGKFSSAIIRNKIKTDSSSILGSSAPQADNKSDQDPVDAADEDFDMLFGESFSGLPDESQKPNDIKHESGLKDENSETLEPRVSLVRLTESFGFAYFMMMKDTKEAYDAGQETEPRYENFINLYNRYVETLKISVI</sequence>
<dbReference type="InterPro" id="IPR014801">
    <property type="entry name" value="Mediator_Med5_fun"/>
</dbReference>
<accession>G8JRS3</accession>
<evidence type="ECO:0000256" key="10">
    <source>
        <dbReference type="SAM" id="MobiDB-lite"/>
    </source>
</evidence>
<reference evidence="12" key="1">
    <citation type="journal article" date="2012" name="G3 (Bethesda)">
        <title>Pichia sorbitophila, an interspecies yeast hybrid reveals early steps of genome resolution following polyploidization.</title>
        <authorList>
            <person name="Leh Louis V."/>
            <person name="Despons L."/>
            <person name="Friedrich A."/>
            <person name="Martin T."/>
            <person name="Durrens P."/>
            <person name="Casaregola S."/>
            <person name="Neuveglise C."/>
            <person name="Fairhead C."/>
            <person name="Marck C."/>
            <person name="Cruz J.A."/>
            <person name="Straub M.L."/>
            <person name="Kugler V."/>
            <person name="Sacerdot C."/>
            <person name="Uzunov Z."/>
            <person name="Thierry A."/>
            <person name="Weiss S."/>
            <person name="Bleykasten C."/>
            <person name="De Montigny J."/>
            <person name="Jacques N."/>
            <person name="Jung P."/>
            <person name="Lemaire M."/>
            <person name="Mallet S."/>
            <person name="Morel G."/>
            <person name="Richard G.F."/>
            <person name="Sarkar A."/>
            <person name="Savel G."/>
            <person name="Schacherer J."/>
            <person name="Seret M.L."/>
            <person name="Talla E."/>
            <person name="Samson G."/>
            <person name="Jubin C."/>
            <person name="Poulain J."/>
            <person name="Vacherie B."/>
            <person name="Barbe V."/>
            <person name="Pelletier E."/>
            <person name="Sherman D.J."/>
            <person name="Westhof E."/>
            <person name="Weissenbach J."/>
            <person name="Baret P.V."/>
            <person name="Wincker P."/>
            <person name="Gaillardin C."/>
            <person name="Dujon B."/>
            <person name="Souciet J.L."/>
        </authorList>
    </citation>
    <scope>NUCLEOTIDE SEQUENCE [LARGE SCALE GENOMIC DNA]</scope>
    <source>
        <strain evidence="12">CBS 270.75 / DBVPG 7215 / KCTC 17166 / NRRL Y-17582</strain>
    </source>
</reference>
<name>G8JRS3_ERECY</name>
<feature type="compositionally biased region" description="Basic and acidic residues" evidence="10">
    <location>
        <begin position="1020"/>
        <end position="1037"/>
    </location>
</feature>
<evidence type="ECO:0000256" key="9">
    <source>
        <dbReference type="RuleBase" id="RU364142"/>
    </source>
</evidence>
<keyword evidence="12" id="KW-1185">Reference proteome</keyword>
<dbReference type="InParanoid" id="G8JRS3"/>
<comment type="subunit">
    <text evidence="9">Component of the Mediator complex.</text>
</comment>
<dbReference type="eggNOG" id="ENOG502R1HB">
    <property type="taxonomic scope" value="Eukaryota"/>
</dbReference>
<evidence type="ECO:0000256" key="4">
    <source>
        <dbReference type="ARBA" id="ARBA00023015"/>
    </source>
</evidence>
<keyword evidence="5 9" id="KW-0010">Activator</keyword>
<dbReference type="KEGG" id="erc:Ecym_3354"/>
<dbReference type="GO" id="GO:0060261">
    <property type="term" value="P:positive regulation of transcription initiation by RNA polymerase II"/>
    <property type="evidence" value="ECO:0007669"/>
    <property type="project" value="EnsemblFungi"/>
</dbReference>
<dbReference type="GO" id="GO:0051123">
    <property type="term" value="P:RNA polymerase II preinitiation complex assembly"/>
    <property type="evidence" value="ECO:0007669"/>
    <property type="project" value="EnsemblFungi"/>
</dbReference>
<keyword evidence="6 9" id="KW-0804">Transcription</keyword>
<dbReference type="AlphaFoldDB" id="G8JRS3"/>
<dbReference type="GO" id="GO:0032968">
    <property type="term" value="P:positive regulation of transcription elongation by RNA polymerase II"/>
    <property type="evidence" value="ECO:0007669"/>
    <property type="project" value="EnsemblFungi"/>
</dbReference>
<dbReference type="Proteomes" id="UP000006790">
    <property type="component" value="Chromosome 3"/>
</dbReference>
<gene>
    <name evidence="9" type="primary">MED5</name>
    <name evidence="11" type="ordered locus">Ecym_3354</name>
</gene>
<comment type="subcellular location">
    <subcellularLocation>
        <location evidence="1 9">Nucleus</location>
    </subcellularLocation>
</comment>
<comment type="similarity">
    <text evidence="2 9">Belongs to the Mediator complex subunit 5 family.</text>
</comment>
<evidence type="ECO:0000313" key="12">
    <source>
        <dbReference type="Proteomes" id="UP000006790"/>
    </source>
</evidence>